<organism evidence="2 3">
    <name type="scientific">Araneus ventricosus</name>
    <name type="common">Orbweaver spider</name>
    <name type="synonym">Epeira ventricosa</name>
    <dbReference type="NCBI Taxonomy" id="182803"/>
    <lineage>
        <taxon>Eukaryota</taxon>
        <taxon>Metazoa</taxon>
        <taxon>Ecdysozoa</taxon>
        <taxon>Arthropoda</taxon>
        <taxon>Chelicerata</taxon>
        <taxon>Arachnida</taxon>
        <taxon>Araneae</taxon>
        <taxon>Araneomorphae</taxon>
        <taxon>Entelegynae</taxon>
        <taxon>Araneoidea</taxon>
        <taxon>Araneidae</taxon>
        <taxon>Araneus</taxon>
    </lineage>
</organism>
<protein>
    <submittedName>
        <fullName evidence="2">Uncharacterized protein</fullName>
    </submittedName>
</protein>
<gene>
    <name evidence="2" type="ORF">AVEN_15665_1</name>
</gene>
<evidence type="ECO:0000313" key="3">
    <source>
        <dbReference type="Proteomes" id="UP000499080"/>
    </source>
</evidence>
<name>A0A4Y2K5U6_ARAVE</name>
<dbReference type="Proteomes" id="UP000499080">
    <property type="component" value="Unassembled WGS sequence"/>
</dbReference>
<accession>A0A4Y2K5U6</accession>
<sequence length="173" mass="19225">MDIFRDRLPHISGIYVSKPFSSLPISFYAFEAFKDIDHDSFSSLSLTNTDCLHRANCLVAASRDVRDKKLLELQIFTKRNLHWITAGRAQVGNQQTGYLALPCHPGLLNDSRCNSSSIEAGVLVAITGHGPNPPVGGTYYHWWRDPSPAITIPQGKREPAYLSGGFSLQPKER</sequence>
<feature type="region of interest" description="Disordered" evidence="1">
    <location>
        <begin position="154"/>
        <end position="173"/>
    </location>
</feature>
<proteinExistence type="predicted"/>
<comment type="caution">
    <text evidence="2">The sequence shown here is derived from an EMBL/GenBank/DDBJ whole genome shotgun (WGS) entry which is preliminary data.</text>
</comment>
<evidence type="ECO:0000313" key="2">
    <source>
        <dbReference type="EMBL" id="GBM96632.1"/>
    </source>
</evidence>
<evidence type="ECO:0000256" key="1">
    <source>
        <dbReference type="SAM" id="MobiDB-lite"/>
    </source>
</evidence>
<reference evidence="2 3" key="1">
    <citation type="journal article" date="2019" name="Sci. Rep.">
        <title>Orb-weaving spider Araneus ventricosus genome elucidates the spidroin gene catalogue.</title>
        <authorList>
            <person name="Kono N."/>
            <person name="Nakamura H."/>
            <person name="Ohtoshi R."/>
            <person name="Moran D.A.P."/>
            <person name="Shinohara A."/>
            <person name="Yoshida Y."/>
            <person name="Fujiwara M."/>
            <person name="Mori M."/>
            <person name="Tomita M."/>
            <person name="Arakawa K."/>
        </authorList>
    </citation>
    <scope>NUCLEOTIDE SEQUENCE [LARGE SCALE GENOMIC DNA]</scope>
</reference>
<keyword evidence="3" id="KW-1185">Reference proteome</keyword>
<dbReference type="AlphaFoldDB" id="A0A4Y2K5U6"/>
<dbReference type="EMBL" id="BGPR01004162">
    <property type="protein sequence ID" value="GBM96632.1"/>
    <property type="molecule type" value="Genomic_DNA"/>
</dbReference>